<dbReference type="CDD" id="cd00498">
    <property type="entry name" value="Hsp33"/>
    <property type="match status" value="1"/>
</dbReference>
<dbReference type="InterPro" id="IPR000397">
    <property type="entry name" value="Heat_shock_Hsp33"/>
</dbReference>
<organism evidence="7 8">
    <name type="scientific">Methylobacterium brachiatum</name>
    <dbReference type="NCBI Taxonomy" id="269660"/>
    <lineage>
        <taxon>Bacteria</taxon>
        <taxon>Pseudomonadati</taxon>
        <taxon>Pseudomonadota</taxon>
        <taxon>Alphaproteobacteria</taxon>
        <taxon>Hyphomicrobiales</taxon>
        <taxon>Methylobacteriaceae</taxon>
        <taxon>Methylobacterium</taxon>
    </lineage>
</organism>
<evidence type="ECO:0000256" key="1">
    <source>
        <dbReference type="ARBA" id="ARBA00022490"/>
    </source>
</evidence>
<dbReference type="GO" id="GO:0044183">
    <property type="term" value="F:protein folding chaperone"/>
    <property type="evidence" value="ECO:0007669"/>
    <property type="project" value="TreeGrafter"/>
</dbReference>
<feature type="region of interest" description="Disordered" evidence="6">
    <location>
        <begin position="1"/>
        <end position="24"/>
    </location>
</feature>
<dbReference type="GO" id="GO:0005737">
    <property type="term" value="C:cytoplasm"/>
    <property type="evidence" value="ECO:0007669"/>
    <property type="project" value="InterPro"/>
</dbReference>
<dbReference type="AlphaFoldDB" id="A0AAJ1TYA2"/>
<dbReference type="PANTHER" id="PTHR30111">
    <property type="entry name" value="33 KDA CHAPERONIN"/>
    <property type="match status" value="1"/>
</dbReference>
<evidence type="ECO:0000256" key="6">
    <source>
        <dbReference type="SAM" id="MobiDB-lite"/>
    </source>
</evidence>
<dbReference type="GO" id="GO:0051082">
    <property type="term" value="F:unfolded protein binding"/>
    <property type="evidence" value="ECO:0007669"/>
    <property type="project" value="InterPro"/>
</dbReference>
<dbReference type="Gene3D" id="1.10.287.480">
    <property type="entry name" value="helix hairpin bin"/>
    <property type="match status" value="1"/>
</dbReference>
<keyword evidence="3" id="KW-1015">Disulfide bond</keyword>
<reference evidence="7" key="1">
    <citation type="submission" date="2023-07" db="EMBL/GenBank/DDBJ databases">
        <title>Genomic Encyclopedia of Type Strains, Phase IV (KMG-IV): sequencing the most valuable type-strain genomes for metagenomic binning, comparative biology and taxonomic classification.</title>
        <authorList>
            <person name="Goeker M."/>
        </authorList>
    </citation>
    <scope>NUCLEOTIDE SEQUENCE</scope>
    <source>
        <strain evidence="7">DSM 19569</strain>
    </source>
</reference>
<dbReference type="Gene3D" id="3.90.1280.10">
    <property type="entry name" value="HSP33 redox switch-like"/>
    <property type="match status" value="1"/>
</dbReference>
<dbReference type="EMBL" id="JAUSWL010000010">
    <property type="protein sequence ID" value="MDQ0545777.1"/>
    <property type="molecule type" value="Genomic_DNA"/>
</dbReference>
<dbReference type="PIRSF" id="PIRSF005261">
    <property type="entry name" value="Heat_shock_Hsp33"/>
    <property type="match status" value="1"/>
</dbReference>
<gene>
    <name evidence="7" type="ORF">QO001_004724</name>
</gene>
<dbReference type="NCBIfam" id="NF002386">
    <property type="entry name" value="PRK01402.1"/>
    <property type="match status" value="1"/>
</dbReference>
<keyword evidence="2" id="KW-0862">Zinc</keyword>
<evidence type="ECO:0000256" key="3">
    <source>
        <dbReference type="ARBA" id="ARBA00023157"/>
    </source>
</evidence>
<dbReference type="Proteomes" id="UP001223420">
    <property type="component" value="Unassembled WGS sequence"/>
</dbReference>
<dbReference type="InterPro" id="IPR016154">
    <property type="entry name" value="Heat_shock_Hsp33_C"/>
</dbReference>
<dbReference type="SUPFAM" id="SSF118352">
    <property type="entry name" value="HSP33 redox switch-like"/>
    <property type="match status" value="1"/>
</dbReference>
<keyword evidence="4" id="KW-0143">Chaperone</keyword>
<evidence type="ECO:0000256" key="4">
    <source>
        <dbReference type="ARBA" id="ARBA00023186"/>
    </source>
</evidence>
<accession>A0AAJ1TYA2</accession>
<evidence type="ECO:0000313" key="7">
    <source>
        <dbReference type="EMBL" id="MDQ0545777.1"/>
    </source>
</evidence>
<evidence type="ECO:0000256" key="2">
    <source>
        <dbReference type="ARBA" id="ARBA00022833"/>
    </source>
</evidence>
<dbReference type="Gene3D" id="3.55.30.10">
    <property type="entry name" value="Hsp33 domain"/>
    <property type="match status" value="1"/>
</dbReference>
<sequence length="344" mass="37480">MTSGPESQSQMQAGQPVGNGHGGTDDAVLPFAVEALDVRGRLVRLGPSVDTILRRHGYPDSVARLLGEAAALTVLLGSSLKFEGRFQLQTKTDGPVAMIVVDFEAPDRLRATARFDAEKVAALGARPLKDADLIGAGHLAMTIDQGSAASRYQGVVALEGQSLEEAAHQYFRQSEQIPTQVRLAVAEAVEEGAGHWRAGGLIVQFLPQSTDRARLADLPPGDIPEGHTHLSGQAVEDDAWVEARSLVGTVEDHELVDPSVSSERLLYRLFHERGVRVFDRQSVHEACRCSRERVMGMIRSFSPEERRDIVADDGRIVITCEFCSRRYDLDPQEVEAEIGAQPNQ</sequence>
<protein>
    <submittedName>
        <fullName evidence="7">Molecular chaperone Hsp33</fullName>
    </submittedName>
</protein>
<keyword evidence="5" id="KW-0676">Redox-active center</keyword>
<proteinExistence type="predicted"/>
<dbReference type="SUPFAM" id="SSF64397">
    <property type="entry name" value="Hsp33 domain"/>
    <property type="match status" value="1"/>
</dbReference>
<comment type="caution">
    <text evidence="7">The sequence shown here is derived from an EMBL/GenBank/DDBJ whole genome shotgun (WGS) entry which is preliminary data.</text>
</comment>
<dbReference type="Pfam" id="PF01430">
    <property type="entry name" value="HSP33"/>
    <property type="match status" value="1"/>
</dbReference>
<dbReference type="GO" id="GO:0042026">
    <property type="term" value="P:protein refolding"/>
    <property type="evidence" value="ECO:0007669"/>
    <property type="project" value="TreeGrafter"/>
</dbReference>
<feature type="compositionally biased region" description="Polar residues" evidence="6">
    <location>
        <begin position="1"/>
        <end position="13"/>
    </location>
</feature>
<name>A0AAJ1TYA2_9HYPH</name>
<dbReference type="InterPro" id="IPR023212">
    <property type="entry name" value="Hsp33_helix_hairpin_bin_dom_sf"/>
</dbReference>
<dbReference type="PANTHER" id="PTHR30111:SF1">
    <property type="entry name" value="33 KDA CHAPERONIN"/>
    <property type="match status" value="1"/>
</dbReference>
<dbReference type="InterPro" id="IPR016153">
    <property type="entry name" value="Heat_shock_Hsp33_N"/>
</dbReference>
<keyword evidence="1" id="KW-0963">Cytoplasm</keyword>
<evidence type="ECO:0000313" key="8">
    <source>
        <dbReference type="Proteomes" id="UP001223420"/>
    </source>
</evidence>
<evidence type="ECO:0000256" key="5">
    <source>
        <dbReference type="ARBA" id="ARBA00023284"/>
    </source>
</evidence>